<proteinExistence type="predicted"/>
<dbReference type="GO" id="GO:0031146">
    <property type="term" value="P:SCF-dependent proteasomal ubiquitin-dependent protein catabolic process"/>
    <property type="evidence" value="ECO:0007669"/>
    <property type="project" value="TreeGrafter"/>
</dbReference>
<dbReference type="InterPro" id="IPR001810">
    <property type="entry name" value="F-box_dom"/>
</dbReference>
<feature type="compositionally biased region" description="Basic and acidic residues" evidence="2">
    <location>
        <begin position="62"/>
        <end position="89"/>
    </location>
</feature>
<dbReference type="Gene3D" id="1.20.1280.50">
    <property type="match status" value="1"/>
</dbReference>
<evidence type="ECO:0000256" key="1">
    <source>
        <dbReference type="ARBA" id="ARBA00022786"/>
    </source>
</evidence>
<dbReference type="PANTHER" id="PTHR12874:SF9">
    <property type="entry name" value="F-BOX ONLY PROTEIN 48"/>
    <property type="match status" value="1"/>
</dbReference>
<evidence type="ECO:0000259" key="3">
    <source>
        <dbReference type="PROSITE" id="PS50181"/>
    </source>
</evidence>
<dbReference type="AlphaFoldDB" id="A0A6A6VD83"/>
<gene>
    <name evidence="4" type="ORF">M011DRAFT_423237</name>
</gene>
<sequence length="518" mass="57531">MTSTEAELESFRQQWLQEVTQKTKGAPQNTATSNKIPQASSSRSHVPKTSNASAVAAHARHRSVEEVDDVEPHSYPDLGEVQHGRKLGDTSKPSVSTSKEPVSALDHYEKAVEKESQGTLGESLNLYRRAFKLDANVDKLYKKKHFPASAFPSKSKTQNVNPSNASVTVPNTAHHSLHGLSKSLQSMIESFASFHIEGEPAPTEFSPAPPCPIASIPDEILAEILLYSAIDDIASFVRLAQVCKRLAYLVTTEERIWKRIATGLEVGFEAMHYTYACRIDGKPLGDDGEGGYILGSDSDDEVKAEPPALGSLTTLLVPSVYPTYRALFRQRPRVRFNGLYISTVNYTRPGANSNNGILWNSPIHIVTYYRYLRFFRNGQCISLLTTSEPTDVVPYLHMEQVHKNHGNLPSAPMKDALLGRWRLSGPAIPGLEEEGNGEKEGMLHIETDGAHPKYLFKMVLSMGSAGRGARNNKLSWDGYWSYNRLTDDWAEFGRKNERPFYWSRVKSYGAGVVKDTSL</sequence>
<dbReference type="PROSITE" id="PS50181">
    <property type="entry name" value="FBOX"/>
    <property type="match status" value="1"/>
</dbReference>
<feature type="compositionally biased region" description="Polar residues" evidence="2">
    <location>
        <begin position="91"/>
        <end position="100"/>
    </location>
</feature>
<keyword evidence="1" id="KW-0833">Ubl conjugation pathway</keyword>
<protein>
    <recommendedName>
        <fullName evidence="3">F-box domain-containing protein</fullName>
    </recommendedName>
</protein>
<dbReference type="InterPro" id="IPR045464">
    <property type="entry name" value="Hrt3/FBXO9_C"/>
</dbReference>
<dbReference type="Pfam" id="PF12937">
    <property type="entry name" value="F-box-like"/>
    <property type="match status" value="1"/>
</dbReference>
<evidence type="ECO:0000313" key="4">
    <source>
        <dbReference type="EMBL" id="KAF2747540.1"/>
    </source>
</evidence>
<feature type="domain" description="F-box" evidence="3">
    <location>
        <begin position="210"/>
        <end position="260"/>
    </location>
</feature>
<dbReference type="EMBL" id="MU006572">
    <property type="protein sequence ID" value="KAF2747540.1"/>
    <property type="molecule type" value="Genomic_DNA"/>
</dbReference>
<name>A0A6A6VD83_9PLEO</name>
<dbReference type="Proteomes" id="UP000799440">
    <property type="component" value="Unassembled WGS sequence"/>
</dbReference>
<evidence type="ECO:0000256" key="2">
    <source>
        <dbReference type="SAM" id="MobiDB-lite"/>
    </source>
</evidence>
<reference evidence="4" key="1">
    <citation type="journal article" date="2020" name="Stud. Mycol.">
        <title>101 Dothideomycetes genomes: a test case for predicting lifestyles and emergence of pathogens.</title>
        <authorList>
            <person name="Haridas S."/>
            <person name="Albert R."/>
            <person name="Binder M."/>
            <person name="Bloem J."/>
            <person name="Labutti K."/>
            <person name="Salamov A."/>
            <person name="Andreopoulos B."/>
            <person name="Baker S."/>
            <person name="Barry K."/>
            <person name="Bills G."/>
            <person name="Bluhm B."/>
            <person name="Cannon C."/>
            <person name="Castanera R."/>
            <person name="Culley D."/>
            <person name="Daum C."/>
            <person name="Ezra D."/>
            <person name="Gonzalez J."/>
            <person name="Henrissat B."/>
            <person name="Kuo A."/>
            <person name="Liang C."/>
            <person name="Lipzen A."/>
            <person name="Lutzoni F."/>
            <person name="Magnuson J."/>
            <person name="Mondo S."/>
            <person name="Nolan M."/>
            <person name="Ohm R."/>
            <person name="Pangilinan J."/>
            <person name="Park H.-J."/>
            <person name="Ramirez L."/>
            <person name="Alfaro M."/>
            <person name="Sun H."/>
            <person name="Tritt A."/>
            <person name="Yoshinaga Y."/>
            <person name="Zwiers L.-H."/>
            <person name="Turgeon B."/>
            <person name="Goodwin S."/>
            <person name="Spatafora J."/>
            <person name="Crous P."/>
            <person name="Grigoriev I."/>
        </authorList>
    </citation>
    <scope>NUCLEOTIDE SEQUENCE</scope>
    <source>
        <strain evidence="4">CBS 119925</strain>
    </source>
</reference>
<accession>A0A6A6VD83</accession>
<dbReference type="GO" id="GO:0005737">
    <property type="term" value="C:cytoplasm"/>
    <property type="evidence" value="ECO:0007669"/>
    <property type="project" value="TreeGrafter"/>
</dbReference>
<dbReference type="PANTHER" id="PTHR12874">
    <property type="entry name" value="F-BOX ONLY PROTEIN 48-RELATED"/>
    <property type="match status" value="1"/>
</dbReference>
<dbReference type="InterPro" id="IPR036047">
    <property type="entry name" value="F-box-like_dom_sf"/>
</dbReference>
<evidence type="ECO:0000313" key="5">
    <source>
        <dbReference type="Proteomes" id="UP000799440"/>
    </source>
</evidence>
<dbReference type="GO" id="GO:0019005">
    <property type="term" value="C:SCF ubiquitin ligase complex"/>
    <property type="evidence" value="ECO:0007669"/>
    <property type="project" value="TreeGrafter"/>
</dbReference>
<organism evidence="4 5">
    <name type="scientific">Sporormia fimetaria CBS 119925</name>
    <dbReference type="NCBI Taxonomy" id="1340428"/>
    <lineage>
        <taxon>Eukaryota</taxon>
        <taxon>Fungi</taxon>
        <taxon>Dikarya</taxon>
        <taxon>Ascomycota</taxon>
        <taxon>Pezizomycotina</taxon>
        <taxon>Dothideomycetes</taxon>
        <taxon>Pleosporomycetidae</taxon>
        <taxon>Pleosporales</taxon>
        <taxon>Sporormiaceae</taxon>
        <taxon>Sporormia</taxon>
    </lineage>
</organism>
<dbReference type="Pfam" id="PF19270">
    <property type="entry name" value="FBO_C"/>
    <property type="match status" value="1"/>
</dbReference>
<dbReference type="OrthoDB" id="2117972at2759"/>
<feature type="region of interest" description="Disordered" evidence="2">
    <location>
        <begin position="1"/>
        <end position="106"/>
    </location>
</feature>
<feature type="region of interest" description="Disordered" evidence="2">
    <location>
        <begin position="151"/>
        <end position="171"/>
    </location>
</feature>
<feature type="compositionally biased region" description="Polar residues" evidence="2">
    <location>
        <begin position="1"/>
        <end position="51"/>
    </location>
</feature>
<dbReference type="SUPFAM" id="SSF81383">
    <property type="entry name" value="F-box domain"/>
    <property type="match status" value="1"/>
</dbReference>
<keyword evidence="5" id="KW-1185">Reference proteome</keyword>
<feature type="compositionally biased region" description="Polar residues" evidence="2">
    <location>
        <begin position="152"/>
        <end position="171"/>
    </location>
</feature>